<dbReference type="AlphaFoldDB" id="A0A699XAS8"/>
<comment type="caution">
    <text evidence="2">The sequence shown here is derived from an EMBL/GenBank/DDBJ whole genome shotgun (WGS) entry which is preliminary data.</text>
</comment>
<accession>A0A699XAS8</accession>
<evidence type="ECO:0000256" key="1">
    <source>
        <dbReference type="SAM" id="MobiDB-lite"/>
    </source>
</evidence>
<proteinExistence type="predicted"/>
<organism evidence="2">
    <name type="scientific">Tanacetum cinerariifolium</name>
    <name type="common">Dalmatian daisy</name>
    <name type="synonym">Chrysanthemum cinerariifolium</name>
    <dbReference type="NCBI Taxonomy" id="118510"/>
    <lineage>
        <taxon>Eukaryota</taxon>
        <taxon>Viridiplantae</taxon>
        <taxon>Streptophyta</taxon>
        <taxon>Embryophyta</taxon>
        <taxon>Tracheophyta</taxon>
        <taxon>Spermatophyta</taxon>
        <taxon>Magnoliopsida</taxon>
        <taxon>eudicotyledons</taxon>
        <taxon>Gunneridae</taxon>
        <taxon>Pentapetalae</taxon>
        <taxon>asterids</taxon>
        <taxon>campanulids</taxon>
        <taxon>Asterales</taxon>
        <taxon>Asteraceae</taxon>
        <taxon>Asteroideae</taxon>
        <taxon>Anthemideae</taxon>
        <taxon>Anthemidinae</taxon>
        <taxon>Tanacetum</taxon>
    </lineage>
</organism>
<sequence length="83" mass="8792">RAGSSHHVAGAVQDRTGRRHPRRARTVAGAADRDPAATVAQRSHAARSGVRQTADARQRERFLGAAATAIRSLAARAMGRDPD</sequence>
<dbReference type="EMBL" id="BKCJ011800039">
    <property type="protein sequence ID" value="GFD53921.1"/>
    <property type="molecule type" value="Genomic_DNA"/>
</dbReference>
<feature type="region of interest" description="Disordered" evidence="1">
    <location>
        <begin position="1"/>
        <end position="56"/>
    </location>
</feature>
<gene>
    <name evidence="2" type="ORF">Tci_925890</name>
</gene>
<name>A0A699XAS8_TANCI</name>
<evidence type="ECO:0000313" key="2">
    <source>
        <dbReference type="EMBL" id="GFD53921.1"/>
    </source>
</evidence>
<protein>
    <submittedName>
        <fullName evidence="2">Uncharacterized protein</fullName>
    </submittedName>
</protein>
<reference evidence="2" key="1">
    <citation type="journal article" date="2019" name="Sci. Rep.">
        <title>Draft genome of Tanacetum cinerariifolium, the natural source of mosquito coil.</title>
        <authorList>
            <person name="Yamashiro T."/>
            <person name="Shiraishi A."/>
            <person name="Satake H."/>
            <person name="Nakayama K."/>
        </authorList>
    </citation>
    <scope>NUCLEOTIDE SEQUENCE</scope>
</reference>
<feature type="non-terminal residue" evidence="2">
    <location>
        <position position="1"/>
    </location>
</feature>